<accession>A0A3M7S8D0</accession>
<evidence type="ECO:0000313" key="2">
    <source>
        <dbReference type="Proteomes" id="UP000276133"/>
    </source>
</evidence>
<reference evidence="1 2" key="1">
    <citation type="journal article" date="2018" name="Sci. Rep.">
        <title>Genomic signatures of local adaptation to the degree of environmental predictability in rotifers.</title>
        <authorList>
            <person name="Franch-Gras L."/>
            <person name="Hahn C."/>
            <person name="Garcia-Roger E.M."/>
            <person name="Carmona M.J."/>
            <person name="Serra M."/>
            <person name="Gomez A."/>
        </authorList>
    </citation>
    <scope>NUCLEOTIDE SEQUENCE [LARGE SCALE GENOMIC DNA]</scope>
    <source>
        <strain evidence="1">HYR1</strain>
    </source>
</reference>
<comment type="caution">
    <text evidence="1">The sequence shown here is derived from an EMBL/GenBank/DDBJ whole genome shotgun (WGS) entry which is preliminary data.</text>
</comment>
<dbReference type="Proteomes" id="UP000276133">
    <property type="component" value="Unassembled WGS sequence"/>
</dbReference>
<dbReference type="AlphaFoldDB" id="A0A3M7S8D0"/>
<name>A0A3M7S8D0_BRAPC</name>
<sequence>MLKSSSASIFELLCQMMFVKIFSCTQQKINSAAIQLFLLLNKNYYYKLKLSRIKSTSLCLPLNKVFGDGMLTDIKVIDRIEPSFFELPLHADSS</sequence>
<dbReference type="EMBL" id="REGN01001882">
    <property type="protein sequence ID" value="RNA31897.1"/>
    <property type="molecule type" value="Genomic_DNA"/>
</dbReference>
<evidence type="ECO:0000313" key="1">
    <source>
        <dbReference type="EMBL" id="RNA31897.1"/>
    </source>
</evidence>
<gene>
    <name evidence="1" type="ORF">BpHYR1_020562</name>
</gene>
<protein>
    <submittedName>
        <fullName evidence="1">Uncharacterized protein</fullName>
    </submittedName>
</protein>
<proteinExistence type="predicted"/>
<keyword evidence="2" id="KW-1185">Reference proteome</keyword>
<organism evidence="1 2">
    <name type="scientific">Brachionus plicatilis</name>
    <name type="common">Marine rotifer</name>
    <name type="synonym">Brachionus muelleri</name>
    <dbReference type="NCBI Taxonomy" id="10195"/>
    <lineage>
        <taxon>Eukaryota</taxon>
        <taxon>Metazoa</taxon>
        <taxon>Spiralia</taxon>
        <taxon>Gnathifera</taxon>
        <taxon>Rotifera</taxon>
        <taxon>Eurotatoria</taxon>
        <taxon>Monogononta</taxon>
        <taxon>Pseudotrocha</taxon>
        <taxon>Ploima</taxon>
        <taxon>Brachionidae</taxon>
        <taxon>Brachionus</taxon>
    </lineage>
</organism>